<dbReference type="InterPro" id="IPR019405">
    <property type="entry name" value="Lactonase_7-beta_prop"/>
</dbReference>
<dbReference type="InterPro" id="IPR011048">
    <property type="entry name" value="Haem_d1_sf"/>
</dbReference>
<dbReference type="EMBL" id="NCVL01000005">
    <property type="protein sequence ID" value="ORP06696.1"/>
    <property type="molecule type" value="Genomic_DNA"/>
</dbReference>
<proteinExistence type="inferred from homology"/>
<feature type="region of interest" description="Disordered" evidence="2">
    <location>
        <begin position="121"/>
        <end position="140"/>
    </location>
</feature>
<accession>A0A1X1L4R2</accession>
<dbReference type="Gene3D" id="2.130.10.10">
    <property type="entry name" value="YVTN repeat-like/Quinoprotein amine dehydrogenase"/>
    <property type="match status" value="1"/>
</dbReference>
<dbReference type="PANTHER" id="PTHR30344:SF1">
    <property type="entry name" value="6-PHOSPHOGLUCONOLACTONASE"/>
    <property type="match status" value="1"/>
</dbReference>
<dbReference type="GO" id="GO:0005829">
    <property type="term" value="C:cytosol"/>
    <property type="evidence" value="ECO:0007669"/>
    <property type="project" value="TreeGrafter"/>
</dbReference>
<evidence type="ECO:0000313" key="4">
    <source>
        <dbReference type="Proteomes" id="UP000193505"/>
    </source>
</evidence>
<dbReference type="Proteomes" id="UP000193505">
    <property type="component" value="Unassembled WGS sequence"/>
</dbReference>
<dbReference type="PANTHER" id="PTHR30344">
    <property type="entry name" value="6-PHOSPHOGLUCONOLACTONASE-RELATED"/>
    <property type="match status" value="1"/>
</dbReference>
<reference evidence="3 4" key="1">
    <citation type="journal article" date="2016" name="Eur. J. Clin. Microbiol. Infect. Dis.">
        <title>Whole genome sequencing as a tool for phylogenetic analysis of clinical strains of Mitis group streptococci.</title>
        <authorList>
            <person name="Rasmussen L.H."/>
            <person name="Dargis R."/>
            <person name="Hojholt K."/>
            <person name="Christensen J.J."/>
            <person name="Skovgaard O."/>
            <person name="Justesen U.S."/>
            <person name="Rosenvinge F.S."/>
            <person name="Moser C."/>
            <person name="Lukjancenko O."/>
            <person name="Rasmussen S."/>
            <person name="Nielsen X.C."/>
        </authorList>
    </citation>
    <scope>NUCLEOTIDE SEQUENCE [LARGE SCALE GENOMIC DNA]</scope>
    <source>
        <strain evidence="3 4">OD_310347_11</strain>
    </source>
</reference>
<dbReference type="RefSeq" id="WP_084953190.1">
    <property type="nucleotide sequence ID" value="NZ_NCVL01000005.1"/>
</dbReference>
<dbReference type="SUPFAM" id="SSF51004">
    <property type="entry name" value="C-terminal (heme d1) domain of cytochrome cd1-nitrite reductase"/>
    <property type="match status" value="1"/>
</dbReference>
<sequence>MKETVYFGTYTRRTSQGIYKADFDTETAQLSNLELFAPEPSPTYLAFDQHQHLYTVGSQDDKGGIAAYQTDGTLLNHVVEEGAPHCYVAVDEKRNLVYAANYHKGQVLVYKRQKDGSLLLSDVDQHSGQGPHENQASPHVHFTDLTPDHYLVTCDLGTDQVITYDLDSEGKLSKLYTYHSQPGAGSRHIIFHNHYKIAYLICELNSTIEVLIYDGVGEFERMQVISTLPDGYKGFNGTAAIRLSKDGKYLYASNRGHDSIAVYTILADGSLELLEIVPTHGQTPRDFDLTPDQEFVIAVHQDSDNATVFKRNPETGRLAELSNDFHVPEAVCINFGSIIFVVGKSPINIMEPIFV</sequence>
<dbReference type="GO" id="GO:0017057">
    <property type="term" value="F:6-phosphogluconolactonase activity"/>
    <property type="evidence" value="ECO:0007669"/>
    <property type="project" value="TreeGrafter"/>
</dbReference>
<dbReference type="AlphaFoldDB" id="A0A1X1L4R2"/>
<evidence type="ECO:0000256" key="2">
    <source>
        <dbReference type="SAM" id="MobiDB-lite"/>
    </source>
</evidence>
<comment type="caution">
    <text evidence="3">The sequence shown here is derived from an EMBL/GenBank/DDBJ whole genome shotgun (WGS) entry which is preliminary data.</text>
</comment>
<evidence type="ECO:0000313" key="3">
    <source>
        <dbReference type="EMBL" id="ORP06696.1"/>
    </source>
</evidence>
<feature type="compositionally biased region" description="Polar residues" evidence="2">
    <location>
        <begin position="126"/>
        <end position="137"/>
    </location>
</feature>
<dbReference type="InterPro" id="IPR050282">
    <property type="entry name" value="Cycloisomerase_2"/>
</dbReference>
<gene>
    <name evidence="3" type="ORF">B7694_01805</name>
</gene>
<organism evidence="3 4">
    <name type="scientific">Streptococcus mitis</name>
    <dbReference type="NCBI Taxonomy" id="28037"/>
    <lineage>
        <taxon>Bacteria</taxon>
        <taxon>Bacillati</taxon>
        <taxon>Bacillota</taxon>
        <taxon>Bacilli</taxon>
        <taxon>Lactobacillales</taxon>
        <taxon>Streptococcaceae</taxon>
        <taxon>Streptococcus</taxon>
        <taxon>Streptococcus mitis group</taxon>
    </lineage>
</organism>
<dbReference type="FunFam" id="2.130.10.10:FF:000306">
    <property type="entry name" value="3-carboxymuconate cyclase"/>
    <property type="match status" value="1"/>
</dbReference>
<name>A0A1X1L4R2_STRMT</name>
<dbReference type="InterPro" id="IPR015943">
    <property type="entry name" value="WD40/YVTN_repeat-like_dom_sf"/>
</dbReference>
<protein>
    <submittedName>
        <fullName evidence="3">6-phosphogluconolactonase</fullName>
    </submittedName>
</protein>
<comment type="similarity">
    <text evidence="1">Belongs to the cycloisomerase 2 family.</text>
</comment>
<dbReference type="Pfam" id="PF10282">
    <property type="entry name" value="Lactonase"/>
    <property type="match status" value="1"/>
</dbReference>
<evidence type="ECO:0000256" key="1">
    <source>
        <dbReference type="ARBA" id="ARBA00005564"/>
    </source>
</evidence>